<evidence type="ECO:0000313" key="3">
    <source>
        <dbReference type="EMBL" id="MDT2690469.1"/>
    </source>
</evidence>
<evidence type="ECO:0000313" key="7">
    <source>
        <dbReference type="Proteomes" id="UP000439965"/>
    </source>
</evidence>
<reference evidence="5 6" key="1">
    <citation type="submission" date="2018-06" db="EMBL/GenBank/DDBJ databases">
        <authorList>
            <consortium name="Pathogen Informatics"/>
            <person name="Doyle S."/>
        </authorList>
    </citation>
    <scope>NUCLEOTIDE SEQUENCE [LARGE SCALE GENOMIC DNA]</scope>
    <source>
        <strain evidence="5 6">NCTC12360</strain>
    </source>
</reference>
<dbReference type="Proteomes" id="UP001183682">
    <property type="component" value="Unassembled WGS sequence"/>
</dbReference>
<evidence type="ECO:0000313" key="8">
    <source>
        <dbReference type="Proteomes" id="UP000571857"/>
    </source>
</evidence>
<dbReference type="EMBL" id="JABXJK010000075">
    <property type="protein sequence ID" value="MBA0973603.1"/>
    <property type="molecule type" value="Genomic_DNA"/>
</dbReference>
<evidence type="ECO:0000313" key="6">
    <source>
        <dbReference type="Proteomes" id="UP000254807"/>
    </source>
</evidence>
<dbReference type="Proteomes" id="UP000571857">
    <property type="component" value="Unassembled WGS sequence"/>
</dbReference>
<dbReference type="OrthoDB" id="2190273at2"/>
<evidence type="ECO:0000313" key="9">
    <source>
        <dbReference type="Proteomes" id="UP001241571"/>
    </source>
</evidence>
<accession>A0A1L8U152</accession>
<dbReference type="EMBL" id="JASUBT010000014">
    <property type="protein sequence ID" value="MDL4937213.1"/>
    <property type="molecule type" value="Genomic_DNA"/>
</dbReference>
<proteinExistence type="predicted"/>
<dbReference type="EMBL" id="JARPZN010000005">
    <property type="protein sequence ID" value="MDT2690469.1"/>
    <property type="molecule type" value="Genomic_DNA"/>
</dbReference>
<dbReference type="AlphaFoldDB" id="A0A1L8U152"/>
<organism evidence="5 6">
    <name type="scientific">Enterococcus gallinarum</name>
    <dbReference type="NCBI Taxonomy" id="1353"/>
    <lineage>
        <taxon>Bacteria</taxon>
        <taxon>Bacillati</taxon>
        <taxon>Bacillota</taxon>
        <taxon>Bacilli</taxon>
        <taxon>Lactobacillales</taxon>
        <taxon>Enterococcaceae</taxon>
        <taxon>Enterococcus</taxon>
    </lineage>
</organism>
<evidence type="ECO:0000313" key="1">
    <source>
        <dbReference type="EMBL" id="MBA0973603.1"/>
    </source>
</evidence>
<keyword evidence="6" id="KW-1185">Reference proteome</keyword>
<dbReference type="Proteomes" id="UP000439965">
    <property type="component" value="Unassembled WGS sequence"/>
</dbReference>
<reference evidence="4 7" key="2">
    <citation type="submission" date="2019-04" db="EMBL/GenBank/DDBJ databases">
        <title>Step-wise assembly of the neonatal virome modulated by breast feeding.</title>
        <authorList>
            <person name="Liang G."/>
            <person name="Bushman F."/>
        </authorList>
    </citation>
    <scope>NUCLEOTIDE SEQUENCE [LARGE SCALE GENOMIC DNA]</scope>
    <source>
        <strain evidence="4 7">E3404</strain>
    </source>
</reference>
<reference evidence="1 8" key="3">
    <citation type="submission" date="2020-06" db="EMBL/GenBank/DDBJ databases">
        <title>Crossreactivity between MHC class I-restricted antigens from cancer cells and an enterococcal bacteriophage.</title>
        <authorList>
            <person name="Fluckiger A."/>
            <person name="Daillere R."/>
            <person name="Sassi M."/>
            <person name="Cattoir V."/>
            <person name="Kroemer G."/>
            <person name="Zitvogel L."/>
        </authorList>
    </citation>
    <scope>NUCLEOTIDE SEQUENCE [LARGE SCALE GENOMIC DNA]</scope>
    <source>
        <strain evidence="1 8">EG4</strain>
    </source>
</reference>
<dbReference type="Proteomes" id="UP001241571">
    <property type="component" value="Unassembled WGS sequence"/>
</dbReference>
<dbReference type="Proteomes" id="UP000254807">
    <property type="component" value="Unassembled WGS sequence"/>
</dbReference>
<protein>
    <submittedName>
        <fullName evidence="5">Uncharacterized protein</fullName>
    </submittedName>
</protein>
<evidence type="ECO:0000313" key="4">
    <source>
        <dbReference type="EMBL" id="MXS26344.1"/>
    </source>
</evidence>
<evidence type="ECO:0000313" key="2">
    <source>
        <dbReference type="EMBL" id="MDL4937213.1"/>
    </source>
</evidence>
<reference evidence="2 9" key="5">
    <citation type="submission" date="2023-06" db="EMBL/GenBank/DDBJ databases">
        <title>Acute promotion of culturable opportunistic pathogens and persistent increase of antibiotic resistance following antibiotic exposure in mouse gut microbiota.</title>
        <authorList>
            <person name="Li L."/>
            <person name="Wang B."/>
            <person name="Sun Y."/>
            <person name="Wang M."/>
            <person name="Xu H."/>
        </authorList>
    </citation>
    <scope>NUCLEOTIDE SEQUENCE [LARGE SCALE GENOMIC DNA]</scope>
    <source>
        <strain evidence="2 9">CRI2_2</strain>
    </source>
</reference>
<dbReference type="EMBL" id="WVTI01000007">
    <property type="protein sequence ID" value="MXS26344.1"/>
    <property type="molecule type" value="Genomic_DNA"/>
</dbReference>
<sequence>MKKIKQETKHPNDVPVIFLYDDLGNIQKKISINEWRDLKANSQKIEEFEIKLYREAITYYTQEAYMQAADLLKFLISQTDYTHYEYVERLANIYRIQEDLMQEKQLLLAARSSIRNLEFSEGIIKRIDQRLAKIDQFPRSSAAYNQ</sequence>
<dbReference type="RefSeq" id="WP_005473243.1">
    <property type="nucleotide sequence ID" value="NZ_BSYC01000001.1"/>
</dbReference>
<reference evidence="3" key="4">
    <citation type="submission" date="2023-03" db="EMBL/GenBank/DDBJ databases">
        <authorList>
            <person name="Shen W."/>
            <person name="Cai J."/>
        </authorList>
    </citation>
    <scope>NUCLEOTIDE SEQUENCE</scope>
    <source>
        <strain evidence="3">K69-2</strain>
    </source>
</reference>
<gene>
    <name evidence="4" type="ORF">GTI89_09765</name>
    <name evidence="1" type="ORF">HWH42_13600</name>
    <name evidence="5" type="ORF">NCTC12360_00801</name>
    <name evidence="3" type="ORF">P7E30_09670</name>
    <name evidence="2" type="ORF">QRX88_16040</name>
</gene>
<dbReference type="EMBL" id="UFYW01000001">
    <property type="protein sequence ID" value="STD82376.1"/>
    <property type="molecule type" value="Genomic_DNA"/>
</dbReference>
<name>A0A1L8U152_ENTGA</name>
<evidence type="ECO:0000313" key="5">
    <source>
        <dbReference type="EMBL" id="STD82376.1"/>
    </source>
</evidence>